<keyword evidence="11" id="KW-1185">Reference proteome</keyword>
<keyword evidence="5 8" id="KW-0812">Transmembrane</keyword>
<feature type="transmembrane region" description="Helical" evidence="9">
    <location>
        <begin position="213"/>
        <end position="231"/>
    </location>
</feature>
<dbReference type="PANTHER" id="PTHR19139:SF199">
    <property type="entry name" value="MIP17260P"/>
    <property type="match status" value="1"/>
</dbReference>
<evidence type="ECO:0000256" key="9">
    <source>
        <dbReference type="SAM" id="Phobius"/>
    </source>
</evidence>
<accession>A0ABW6BIP7</accession>
<evidence type="ECO:0000256" key="4">
    <source>
        <dbReference type="ARBA" id="ARBA00022475"/>
    </source>
</evidence>
<feature type="transmembrane region" description="Helical" evidence="9">
    <location>
        <begin position="89"/>
        <end position="110"/>
    </location>
</feature>
<keyword evidence="4" id="KW-1003">Cell membrane</keyword>
<feature type="transmembrane region" description="Helical" evidence="9">
    <location>
        <begin position="38"/>
        <end position="61"/>
    </location>
</feature>
<keyword evidence="3 8" id="KW-0813">Transport</keyword>
<dbReference type="InterPro" id="IPR000425">
    <property type="entry name" value="MIP"/>
</dbReference>
<proteinExistence type="inferred from homology"/>
<evidence type="ECO:0000256" key="6">
    <source>
        <dbReference type="ARBA" id="ARBA00022989"/>
    </source>
</evidence>
<dbReference type="PRINTS" id="PR00783">
    <property type="entry name" value="MINTRINSICP"/>
</dbReference>
<dbReference type="NCBIfam" id="TIGR00861">
    <property type="entry name" value="MIP"/>
    <property type="match status" value="1"/>
</dbReference>
<evidence type="ECO:0000256" key="3">
    <source>
        <dbReference type="ARBA" id="ARBA00022448"/>
    </source>
</evidence>
<evidence type="ECO:0000256" key="1">
    <source>
        <dbReference type="ARBA" id="ARBA00004651"/>
    </source>
</evidence>
<evidence type="ECO:0000313" key="11">
    <source>
        <dbReference type="Proteomes" id="UP001597525"/>
    </source>
</evidence>
<keyword evidence="6 9" id="KW-1133">Transmembrane helix</keyword>
<feature type="transmembrane region" description="Helical" evidence="9">
    <location>
        <begin position="142"/>
        <end position="160"/>
    </location>
</feature>
<comment type="caution">
    <text evidence="10">The sequence shown here is derived from an EMBL/GenBank/DDBJ whole genome shotgun (WGS) entry which is preliminary data.</text>
</comment>
<evidence type="ECO:0000256" key="2">
    <source>
        <dbReference type="ARBA" id="ARBA00006175"/>
    </source>
</evidence>
<dbReference type="Pfam" id="PF00230">
    <property type="entry name" value="MIP"/>
    <property type="match status" value="1"/>
</dbReference>
<evidence type="ECO:0000313" key="10">
    <source>
        <dbReference type="EMBL" id="MFD2968409.1"/>
    </source>
</evidence>
<dbReference type="SUPFAM" id="SSF81338">
    <property type="entry name" value="Aquaporin-like"/>
    <property type="match status" value="1"/>
</dbReference>
<organism evidence="10 11">
    <name type="scientific">Sphingobacterium bambusae</name>
    <dbReference type="NCBI Taxonomy" id="662858"/>
    <lineage>
        <taxon>Bacteria</taxon>
        <taxon>Pseudomonadati</taxon>
        <taxon>Bacteroidota</taxon>
        <taxon>Sphingobacteriia</taxon>
        <taxon>Sphingobacteriales</taxon>
        <taxon>Sphingobacteriaceae</taxon>
        <taxon>Sphingobacterium</taxon>
    </lineage>
</organism>
<dbReference type="EMBL" id="JBHUPB010000008">
    <property type="protein sequence ID" value="MFD2968409.1"/>
    <property type="molecule type" value="Genomic_DNA"/>
</dbReference>
<dbReference type="Proteomes" id="UP001597525">
    <property type="component" value="Unassembled WGS sequence"/>
</dbReference>
<name>A0ABW6BIP7_9SPHI</name>
<sequence>MEIKTSSKFVAESIGTFGLVLFGCGAAVVAGANSLGGLSGLGLLGISLAFGLAVLVFAYAIGGISGCHINPAVTIGLLIAGKISWRDTLVYIVAQCVGALLGACVLQQLLHGQLSGFTAGEWAYGSNGWGIGYQNEYSMETAFLVEVLLTFIFVFVILATTSTVGNSNMAGLAIGFTLVLIHLVAIPITGTSVNPARSFGPAVFAGGQALAQLWLFIAAPIMGAIFAALLWKLLGPAEKATPANLPKEFSI</sequence>
<dbReference type="PROSITE" id="PS51257">
    <property type="entry name" value="PROKAR_LIPOPROTEIN"/>
    <property type="match status" value="1"/>
</dbReference>
<gene>
    <name evidence="10" type="ORF">ACFS7Y_13495</name>
</gene>
<dbReference type="Gene3D" id="1.20.1080.10">
    <property type="entry name" value="Glycerol uptake facilitator protein"/>
    <property type="match status" value="1"/>
</dbReference>
<dbReference type="InterPro" id="IPR034294">
    <property type="entry name" value="Aquaporin_transptr"/>
</dbReference>
<evidence type="ECO:0000256" key="8">
    <source>
        <dbReference type="RuleBase" id="RU000477"/>
    </source>
</evidence>
<dbReference type="PROSITE" id="PS00221">
    <property type="entry name" value="MIP"/>
    <property type="match status" value="1"/>
</dbReference>
<evidence type="ECO:0000256" key="7">
    <source>
        <dbReference type="ARBA" id="ARBA00023136"/>
    </source>
</evidence>
<protein>
    <submittedName>
        <fullName evidence="10">MIP family channel protein</fullName>
    </submittedName>
</protein>
<comment type="subcellular location">
    <subcellularLocation>
        <location evidence="1">Cell membrane</location>
        <topology evidence="1">Multi-pass membrane protein</topology>
    </subcellularLocation>
</comment>
<comment type="similarity">
    <text evidence="2 8">Belongs to the MIP/aquaporin (TC 1.A.8) family.</text>
</comment>
<dbReference type="InterPro" id="IPR022357">
    <property type="entry name" value="MIP_CS"/>
</dbReference>
<dbReference type="PANTHER" id="PTHR19139">
    <property type="entry name" value="AQUAPORIN TRANSPORTER"/>
    <property type="match status" value="1"/>
</dbReference>
<dbReference type="RefSeq" id="WP_320185605.1">
    <property type="nucleotide sequence ID" value="NZ_CP138332.1"/>
</dbReference>
<feature type="transmembrane region" description="Helical" evidence="9">
    <location>
        <begin position="172"/>
        <end position="193"/>
    </location>
</feature>
<keyword evidence="7 9" id="KW-0472">Membrane</keyword>
<evidence type="ECO:0000256" key="5">
    <source>
        <dbReference type="ARBA" id="ARBA00022692"/>
    </source>
</evidence>
<feature type="transmembrane region" description="Helical" evidence="9">
    <location>
        <begin position="9"/>
        <end position="32"/>
    </location>
</feature>
<reference evidence="11" key="1">
    <citation type="journal article" date="2019" name="Int. J. Syst. Evol. Microbiol.">
        <title>The Global Catalogue of Microorganisms (GCM) 10K type strain sequencing project: providing services to taxonomists for standard genome sequencing and annotation.</title>
        <authorList>
            <consortium name="The Broad Institute Genomics Platform"/>
            <consortium name="The Broad Institute Genome Sequencing Center for Infectious Disease"/>
            <person name="Wu L."/>
            <person name="Ma J."/>
        </authorList>
    </citation>
    <scope>NUCLEOTIDE SEQUENCE [LARGE SCALE GENOMIC DNA]</scope>
    <source>
        <strain evidence="11">KCTC 22814</strain>
    </source>
</reference>
<dbReference type="InterPro" id="IPR023271">
    <property type="entry name" value="Aquaporin-like"/>
</dbReference>